<sequence length="442" mass="49171">MLQEGGNGLGGEIITNERVMCRVAYLAPGLRDGVSSIPHAWTILRIAPWVLALAALKYYFEGARNGSERMMRSKVIMVTGGTSGIGAEVVRELATRGAQVILLTRQPPSDLFLSEYIDDLRTSTKNPLIYAEQVDLSSLHSIRTFATKWIDNIPPRRLDGVILAGGIAEPSAARTLTIDGIDQEWQTNYLANFHLLSILSPALRAQPAHRDVRVIFATCSSYIGGNFSNLESVARGKQKVVSKRTKTSPALYAQPKGVYALSKLALTIFAHSFQRHLNSYERPDSLPPCTRVIVVDPGLTRTPGLRRWLTGGSLWGLALYLITWPIWWLVFKSPTQGAQSILYAAMEQQYGRGGGGWLIKECREMDYARADVRNDEVGKKLWEFSGKMVEEAEKESAVIRALEKKEVNIEKQKVEDEKVKKEAAEKKGKKAEGSRRSRKGQK</sequence>
<dbReference type="PANTHER" id="PTHR24320">
    <property type="entry name" value="RETINOL DEHYDROGENASE"/>
    <property type="match status" value="1"/>
</dbReference>
<accession>A0A0M8NZR9</accession>
<evidence type="ECO:0000313" key="7">
    <source>
        <dbReference type="Proteomes" id="UP000037696"/>
    </source>
</evidence>
<dbReference type="Proteomes" id="UP000037696">
    <property type="component" value="Unassembled WGS sequence"/>
</dbReference>
<dbReference type="Gene3D" id="3.40.50.720">
    <property type="entry name" value="NAD(P)-binding Rossmann-like Domain"/>
    <property type="match status" value="1"/>
</dbReference>
<evidence type="ECO:0000256" key="2">
    <source>
        <dbReference type="ARBA" id="ARBA00022857"/>
    </source>
</evidence>
<dbReference type="InterPro" id="IPR002347">
    <property type="entry name" value="SDR_fam"/>
</dbReference>
<organism evidence="6 7">
    <name type="scientific">Penicillium nordicum</name>
    <dbReference type="NCBI Taxonomy" id="229535"/>
    <lineage>
        <taxon>Eukaryota</taxon>
        <taxon>Fungi</taxon>
        <taxon>Dikarya</taxon>
        <taxon>Ascomycota</taxon>
        <taxon>Pezizomycotina</taxon>
        <taxon>Eurotiomycetes</taxon>
        <taxon>Eurotiomycetidae</taxon>
        <taxon>Eurotiales</taxon>
        <taxon>Aspergillaceae</taxon>
        <taxon>Penicillium</taxon>
    </lineage>
</organism>
<dbReference type="EMBL" id="LHQQ01000302">
    <property type="protein sequence ID" value="KOS37681.1"/>
    <property type="molecule type" value="Genomic_DNA"/>
</dbReference>
<gene>
    <name evidence="6" type="ORF">ACN38_g11514</name>
</gene>
<dbReference type="Pfam" id="PF00106">
    <property type="entry name" value="adh_short"/>
    <property type="match status" value="1"/>
</dbReference>
<keyword evidence="5" id="KW-0472">Membrane</keyword>
<evidence type="ECO:0000256" key="3">
    <source>
        <dbReference type="ARBA" id="ARBA00023002"/>
    </source>
</evidence>
<dbReference type="GO" id="GO:0016491">
    <property type="term" value="F:oxidoreductase activity"/>
    <property type="evidence" value="ECO:0007669"/>
    <property type="project" value="UniProtKB-KW"/>
</dbReference>
<keyword evidence="5" id="KW-1133">Transmembrane helix</keyword>
<dbReference type="InterPro" id="IPR036291">
    <property type="entry name" value="NAD(P)-bd_dom_sf"/>
</dbReference>
<evidence type="ECO:0008006" key="8">
    <source>
        <dbReference type="Google" id="ProtNLM"/>
    </source>
</evidence>
<feature type="region of interest" description="Disordered" evidence="4">
    <location>
        <begin position="415"/>
        <end position="442"/>
    </location>
</feature>
<keyword evidence="3" id="KW-0560">Oxidoreductase</keyword>
<keyword evidence="5" id="KW-0812">Transmembrane</keyword>
<dbReference type="OrthoDB" id="191979at2759"/>
<protein>
    <recommendedName>
        <fullName evidence="8">Ketoreductase (KR) domain-containing protein</fullName>
    </recommendedName>
</protein>
<feature type="compositionally biased region" description="Basic and acidic residues" evidence="4">
    <location>
        <begin position="415"/>
        <end position="435"/>
    </location>
</feature>
<comment type="similarity">
    <text evidence="1">Belongs to the short-chain dehydrogenases/reductases (SDR) family.</text>
</comment>
<dbReference type="SUPFAM" id="SSF51735">
    <property type="entry name" value="NAD(P)-binding Rossmann-fold domains"/>
    <property type="match status" value="1"/>
</dbReference>
<dbReference type="AlphaFoldDB" id="A0A0M8NZR9"/>
<proteinExistence type="inferred from homology"/>
<keyword evidence="7" id="KW-1185">Reference proteome</keyword>
<name>A0A0M8NZR9_9EURO</name>
<evidence type="ECO:0000313" key="6">
    <source>
        <dbReference type="EMBL" id="KOS37681.1"/>
    </source>
</evidence>
<dbReference type="STRING" id="229535.A0A0M8NZR9"/>
<reference evidence="6 7" key="1">
    <citation type="submission" date="2015-08" db="EMBL/GenBank/DDBJ databases">
        <title>Genome sequencing of Penicillium nordicum.</title>
        <authorList>
            <person name="Nguyen H.D."/>
            <person name="Seifert K.A."/>
        </authorList>
    </citation>
    <scope>NUCLEOTIDE SEQUENCE [LARGE SCALE GENOMIC DNA]</scope>
    <source>
        <strain evidence="6 7">DAOMC 185683</strain>
    </source>
</reference>
<evidence type="ECO:0000256" key="5">
    <source>
        <dbReference type="SAM" id="Phobius"/>
    </source>
</evidence>
<evidence type="ECO:0000256" key="4">
    <source>
        <dbReference type="SAM" id="MobiDB-lite"/>
    </source>
</evidence>
<evidence type="ECO:0000256" key="1">
    <source>
        <dbReference type="ARBA" id="ARBA00006484"/>
    </source>
</evidence>
<dbReference type="PANTHER" id="PTHR24320:SF285">
    <property type="entry name" value="RETINOL DEHYDROGENASE 14"/>
    <property type="match status" value="1"/>
</dbReference>
<keyword evidence="2" id="KW-0521">NADP</keyword>
<feature type="transmembrane region" description="Helical" evidence="5">
    <location>
        <begin position="308"/>
        <end position="330"/>
    </location>
</feature>
<comment type="caution">
    <text evidence="6">The sequence shown here is derived from an EMBL/GenBank/DDBJ whole genome shotgun (WGS) entry which is preliminary data.</text>
</comment>